<dbReference type="RefSeq" id="WP_092517910.1">
    <property type="nucleotide sequence ID" value="NZ_CAWRAH010000067.1"/>
</dbReference>
<name>A0A1I4ZCQ8_9GAMM</name>
<evidence type="ECO:0000259" key="4">
    <source>
        <dbReference type="PROSITE" id="PS50995"/>
    </source>
</evidence>
<dbReference type="EMBL" id="FOVO01000005">
    <property type="protein sequence ID" value="SFN47769.1"/>
    <property type="molecule type" value="Genomic_DNA"/>
</dbReference>
<keyword evidence="6" id="KW-1185">Reference proteome</keyword>
<dbReference type="InterPro" id="IPR012712">
    <property type="entry name" value="HpaR/FarR"/>
</dbReference>
<dbReference type="PANTHER" id="PTHR42756:SF1">
    <property type="entry name" value="TRANSCRIPTIONAL REPRESSOR OF EMRAB OPERON"/>
    <property type="match status" value="1"/>
</dbReference>
<dbReference type="InterPro" id="IPR000835">
    <property type="entry name" value="HTH_MarR-typ"/>
</dbReference>
<protein>
    <submittedName>
        <fullName evidence="5">Homoprotocatechuate degradation operon regulator, HpaR</fullName>
    </submittedName>
</protein>
<dbReference type="Pfam" id="PF01047">
    <property type="entry name" value="MarR"/>
    <property type="match status" value="1"/>
</dbReference>
<dbReference type="NCBIfam" id="TIGR02337">
    <property type="entry name" value="HpaR"/>
    <property type="match status" value="1"/>
</dbReference>
<dbReference type="Proteomes" id="UP000199011">
    <property type="component" value="Unassembled WGS sequence"/>
</dbReference>
<dbReference type="GO" id="GO:0003677">
    <property type="term" value="F:DNA binding"/>
    <property type="evidence" value="ECO:0007669"/>
    <property type="project" value="UniProtKB-KW"/>
</dbReference>
<organism evidence="5 6">
    <name type="scientific">Xenorhabdus japonica</name>
    <dbReference type="NCBI Taxonomy" id="53341"/>
    <lineage>
        <taxon>Bacteria</taxon>
        <taxon>Pseudomonadati</taxon>
        <taxon>Pseudomonadota</taxon>
        <taxon>Gammaproteobacteria</taxon>
        <taxon>Enterobacterales</taxon>
        <taxon>Morganellaceae</taxon>
        <taxon>Xenorhabdus</taxon>
    </lineage>
</organism>
<dbReference type="SUPFAM" id="SSF46785">
    <property type="entry name" value="Winged helix' DNA-binding domain"/>
    <property type="match status" value="1"/>
</dbReference>
<accession>A0A1I4ZCQ8</accession>
<dbReference type="AlphaFoldDB" id="A0A1I4ZCQ8"/>
<reference evidence="6" key="1">
    <citation type="submission" date="2016-10" db="EMBL/GenBank/DDBJ databases">
        <authorList>
            <person name="Varghese N."/>
            <person name="Submissions S."/>
        </authorList>
    </citation>
    <scope>NUCLEOTIDE SEQUENCE [LARGE SCALE GENOMIC DNA]</scope>
    <source>
        <strain evidence="6">DSM 16522</strain>
    </source>
</reference>
<evidence type="ECO:0000313" key="6">
    <source>
        <dbReference type="Proteomes" id="UP000199011"/>
    </source>
</evidence>
<evidence type="ECO:0000313" key="5">
    <source>
        <dbReference type="EMBL" id="SFN47769.1"/>
    </source>
</evidence>
<sequence>MDRSLTISLLQAKGTAMYFFRPILKDYNLTEQQWRIISILAHRRSIDFHELSCCTYILRPSLTGILTRMEREGLICRMKPLNDMRKLHISLTSKGQKYYDQVKGPIEESYKEIEDAFSPEKLAQFLDLLDEFISIVNHSPEDIDEV</sequence>
<dbReference type="PROSITE" id="PS50995">
    <property type="entry name" value="HTH_MARR_2"/>
    <property type="match status" value="1"/>
</dbReference>
<dbReference type="PRINTS" id="PR00598">
    <property type="entry name" value="HTHMARR"/>
</dbReference>
<dbReference type="InterPro" id="IPR036390">
    <property type="entry name" value="WH_DNA-bd_sf"/>
</dbReference>
<keyword evidence="2" id="KW-0238">DNA-binding</keyword>
<dbReference type="GO" id="GO:0045892">
    <property type="term" value="P:negative regulation of DNA-templated transcription"/>
    <property type="evidence" value="ECO:0007669"/>
    <property type="project" value="InterPro"/>
</dbReference>
<feature type="domain" description="HTH marR-type" evidence="4">
    <location>
        <begin position="1"/>
        <end position="134"/>
    </location>
</feature>
<dbReference type="InterPro" id="IPR036388">
    <property type="entry name" value="WH-like_DNA-bd_sf"/>
</dbReference>
<proteinExistence type="predicted"/>
<evidence type="ECO:0000256" key="2">
    <source>
        <dbReference type="ARBA" id="ARBA00023125"/>
    </source>
</evidence>
<keyword evidence="1" id="KW-0805">Transcription regulation</keyword>
<gene>
    <name evidence="5" type="ORF">SAMN05421579_10571</name>
</gene>
<keyword evidence="3" id="KW-0804">Transcription</keyword>
<dbReference type="STRING" id="53341.SAMN05421579_10571"/>
<dbReference type="OrthoDB" id="8588347at2"/>
<dbReference type="SMART" id="SM00347">
    <property type="entry name" value="HTH_MARR"/>
    <property type="match status" value="1"/>
</dbReference>
<evidence type="ECO:0000256" key="3">
    <source>
        <dbReference type="ARBA" id="ARBA00023163"/>
    </source>
</evidence>
<dbReference type="GO" id="GO:0003700">
    <property type="term" value="F:DNA-binding transcription factor activity"/>
    <property type="evidence" value="ECO:0007669"/>
    <property type="project" value="InterPro"/>
</dbReference>
<evidence type="ECO:0000256" key="1">
    <source>
        <dbReference type="ARBA" id="ARBA00023015"/>
    </source>
</evidence>
<dbReference type="PANTHER" id="PTHR42756">
    <property type="entry name" value="TRANSCRIPTIONAL REGULATOR, MARR"/>
    <property type="match status" value="1"/>
</dbReference>
<dbReference type="Gene3D" id="1.10.10.10">
    <property type="entry name" value="Winged helix-like DNA-binding domain superfamily/Winged helix DNA-binding domain"/>
    <property type="match status" value="1"/>
</dbReference>